<protein>
    <recommendedName>
        <fullName evidence="3">Rab-GAP TBC domain-containing protein</fullName>
    </recommendedName>
</protein>
<dbReference type="PANTHER" id="PTHR20913:SF7">
    <property type="entry name" value="RE60063P"/>
    <property type="match status" value="1"/>
</dbReference>
<dbReference type="InterPro" id="IPR000195">
    <property type="entry name" value="Rab-GAP-TBC_dom"/>
</dbReference>
<dbReference type="GO" id="GO:0005096">
    <property type="term" value="F:GTPase activator activity"/>
    <property type="evidence" value="ECO:0007669"/>
    <property type="project" value="UniProtKB-KW"/>
</dbReference>
<dbReference type="InterPro" id="IPR045913">
    <property type="entry name" value="TBC20/Gyp8-like"/>
</dbReference>
<dbReference type="EMBL" id="JAEPQZ010000001">
    <property type="protein sequence ID" value="KAG2186427.1"/>
    <property type="molecule type" value="Genomic_DNA"/>
</dbReference>
<keyword evidence="2" id="KW-0812">Transmembrane</keyword>
<dbReference type="AlphaFoldDB" id="A0A8H7ULR6"/>
<gene>
    <name evidence="4" type="ORF">INT43_002865</name>
</gene>
<keyword evidence="2" id="KW-1133">Transmembrane helix</keyword>
<keyword evidence="5" id="KW-1185">Reference proteome</keyword>
<accession>A0A8H7ULR6</accession>
<evidence type="ECO:0000313" key="4">
    <source>
        <dbReference type="EMBL" id="KAG2186427.1"/>
    </source>
</evidence>
<feature type="transmembrane region" description="Helical" evidence="2">
    <location>
        <begin position="376"/>
        <end position="397"/>
    </location>
</feature>
<dbReference type="Pfam" id="PF00566">
    <property type="entry name" value="RabGAP-TBC"/>
    <property type="match status" value="1"/>
</dbReference>
<dbReference type="GO" id="GO:0006888">
    <property type="term" value="P:endoplasmic reticulum to Golgi vesicle-mediated transport"/>
    <property type="evidence" value="ECO:0007669"/>
    <property type="project" value="TreeGrafter"/>
</dbReference>
<dbReference type="SUPFAM" id="SSF47923">
    <property type="entry name" value="Ypt/Rab-GAP domain of gyp1p"/>
    <property type="match status" value="2"/>
</dbReference>
<sequence>MTKRATLRGRRVISNDRYAHENDVYQRIWRINEAIRHDDIGALRNIGRGGGGFVNNSLRRRVWPVLLQYDTVKLGTSTIDNDKEEHSDEKQVLLDVDRSLNAYPEGLDEASKKEKQTELNEVIVEVLRRNKALHYYQPPFLLQHSLTYYYTDAMLDTLDPVLRQVTLLDTLYQHEDHQISDFLQEYVLWLFILLYLMYQWRKTKRAILLISILLPHRANVLPYYCLSWVITWCSHDIDDFSIIPRLFDLFLSSNPLMPVYFAAAIVLAHKEELLQQECENSAVHTFLSKLPQKPLDVEAVVNKATELELAYPPKDLQQQAQIGLDETSSVNTWEDEKLSDEAREKAREILKMEPSERKPRAIVKTNPQQERKIRRMMAAVGALSIGIAAAAMVSARYL</sequence>
<feature type="domain" description="Rab-GAP TBC" evidence="3">
    <location>
        <begin position="53"/>
        <end position="254"/>
    </location>
</feature>
<dbReference type="PROSITE" id="PS50086">
    <property type="entry name" value="TBC_RABGAP"/>
    <property type="match status" value="1"/>
</dbReference>
<evidence type="ECO:0000313" key="5">
    <source>
        <dbReference type="Proteomes" id="UP000654370"/>
    </source>
</evidence>
<keyword evidence="1" id="KW-0343">GTPase activation</keyword>
<dbReference type="GO" id="GO:0005789">
    <property type="term" value="C:endoplasmic reticulum membrane"/>
    <property type="evidence" value="ECO:0007669"/>
    <property type="project" value="TreeGrafter"/>
</dbReference>
<dbReference type="PANTHER" id="PTHR20913">
    <property type="entry name" value="TBC1 DOMAIN FAMILY MEMBER 20/GTPASE"/>
    <property type="match status" value="1"/>
</dbReference>
<comment type="caution">
    <text evidence="4">The sequence shown here is derived from an EMBL/GenBank/DDBJ whole genome shotgun (WGS) entry which is preliminary data.</text>
</comment>
<organism evidence="4 5">
    <name type="scientific">Mortierella isabellina</name>
    <name type="common">Filamentous fungus</name>
    <name type="synonym">Umbelopsis isabellina</name>
    <dbReference type="NCBI Taxonomy" id="91625"/>
    <lineage>
        <taxon>Eukaryota</taxon>
        <taxon>Fungi</taxon>
        <taxon>Fungi incertae sedis</taxon>
        <taxon>Mucoromycota</taxon>
        <taxon>Mucoromycotina</taxon>
        <taxon>Umbelopsidomycetes</taxon>
        <taxon>Umbelopsidales</taxon>
        <taxon>Umbelopsidaceae</taxon>
        <taxon>Umbelopsis</taxon>
    </lineage>
</organism>
<evidence type="ECO:0000259" key="3">
    <source>
        <dbReference type="PROSITE" id="PS50086"/>
    </source>
</evidence>
<evidence type="ECO:0000256" key="2">
    <source>
        <dbReference type="SAM" id="Phobius"/>
    </source>
</evidence>
<keyword evidence="2" id="KW-0472">Membrane</keyword>
<reference evidence="4" key="1">
    <citation type="submission" date="2020-12" db="EMBL/GenBank/DDBJ databases">
        <title>Metabolic potential, ecology and presence of endohyphal bacteria is reflected in genomic diversity of Mucoromycotina.</title>
        <authorList>
            <person name="Muszewska A."/>
            <person name="Okrasinska A."/>
            <person name="Steczkiewicz K."/>
            <person name="Drgas O."/>
            <person name="Orlowska M."/>
            <person name="Perlinska-Lenart U."/>
            <person name="Aleksandrzak-Piekarczyk T."/>
            <person name="Szatraj K."/>
            <person name="Zielenkiewicz U."/>
            <person name="Pilsyk S."/>
            <person name="Malc E."/>
            <person name="Mieczkowski P."/>
            <person name="Kruszewska J.S."/>
            <person name="Biernat P."/>
            <person name="Pawlowska J."/>
        </authorList>
    </citation>
    <scope>NUCLEOTIDE SEQUENCE</scope>
    <source>
        <strain evidence="4">WA0000067209</strain>
    </source>
</reference>
<name>A0A8H7ULR6_MORIS</name>
<dbReference type="OrthoDB" id="206700at2759"/>
<evidence type="ECO:0000256" key="1">
    <source>
        <dbReference type="ARBA" id="ARBA00022468"/>
    </source>
</evidence>
<dbReference type="InterPro" id="IPR035969">
    <property type="entry name" value="Rab-GAP_TBC_sf"/>
</dbReference>
<dbReference type="Proteomes" id="UP000654370">
    <property type="component" value="Unassembled WGS sequence"/>
</dbReference>
<proteinExistence type="predicted"/>
<dbReference type="Gene3D" id="1.10.8.1310">
    <property type="match status" value="1"/>
</dbReference>
<dbReference type="Gene3D" id="1.10.472.80">
    <property type="entry name" value="Ypt/Rab-GAP domain of gyp1p, domain 3"/>
    <property type="match status" value="1"/>
</dbReference>